<feature type="domain" description="Acyl-CoA oxidase C-alpha1" evidence="18">
    <location>
        <begin position="287"/>
        <end position="449"/>
    </location>
</feature>
<keyword evidence="6" id="KW-0547">Nucleotide-binding</keyword>
<comment type="caution">
    <text evidence="19">The sequence shown here is derived from an EMBL/GenBank/DDBJ whole genome shotgun (WGS) entry which is preliminary data.</text>
</comment>
<dbReference type="GO" id="GO:0055088">
    <property type="term" value="P:lipid homeostasis"/>
    <property type="evidence" value="ECO:0007669"/>
    <property type="project" value="TreeGrafter"/>
</dbReference>
<evidence type="ECO:0000256" key="13">
    <source>
        <dbReference type="PIRNR" id="PIRNR000168"/>
    </source>
</evidence>
<dbReference type="GO" id="GO:0003997">
    <property type="term" value="F:acyl-CoA oxidase activity"/>
    <property type="evidence" value="ECO:0007669"/>
    <property type="project" value="InterPro"/>
</dbReference>
<dbReference type="FunFam" id="2.40.110.10:FF:000003">
    <property type="entry name" value="Acyl-coenzyme A oxidase"/>
    <property type="match status" value="1"/>
</dbReference>
<dbReference type="InterPro" id="IPR037069">
    <property type="entry name" value="AcylCoA_DH/ox_N_sf"/>
</dbReference>
<keyword evidence="11" id="KW-0443">Lipid metabolism</keyword>
<evidence type="ECO:0000256" key="2">
    <source>
        <dbReference type="ARBA" id="ARBA00004275"/>
    </source>
</evidence>
<evidence type="ECO:0000256" key="8">
    <source>
        <dbReference type="ARBA" id="ARBA00022832"/>
    </source>
</evidence>
<evidence type="ECO:0000256" key="10">
    <source>
        <dbReference type="ARBA" id="ARBA00023002"/>
    </source>
</evidence>
<keyword evidence="10" id="KW-0560">Oxidoreductase</keyword>
<feature type="active site" description="Proton acceptor" evidence="14">
    <location>
        <position position="434"/>
    </location>
</feature>
<comment type="subcellular location">
    <subcellularLocation>
        <location evidence="2">Peroxisome</location>
    </subcellularLocation>
</comment>
<evidence type="ECO:0000256" key="1">
    <source>
        <dbReference type="ARBA" id="ARBA00001974"/>
    </source>
</evidence>
<evidence type="ECO:0000256" key="15">
    <source>
        <dbReference type="PIRSR" id="PIRSR000168-2"/>
    </source>
</evidence>
<dbReference type="EMBL" id="CAJGYM010000024">
    <property type="protein sequence ID" value="CAD6191979.1"/>
    <property type="molecule type" value="Genomic_DNA"/>
</dbReference>
<dbReference type="PANTHER" id="PTHR10909">
    <property type="entry name" value="ELECTRON TRANSPORT OXIDOREDUCTASE"/>
    <property type="match status" value="1"/>
</dbReference>
<dbReference type="Pfam" id="PF22924">
    <property type="entry name" value="ACOX_C_alpha1"/>
    <property type="match status" value="1"/>
</dbReference>
<dbReference type="GO" id="GO:0005777">
    <property type="term" value="C:peroxisome"/>
    <property type="evidence" value="ECO:0007669"/>
    <property type="project" value="UniProtKB-SubCell"/>
</dbReference>
<evidence type="ECO:0000256" key="14">
    <source>
        <dbReference type="PIRSR" id="PIRSR000168-1"/>
    </source>
</evidence>
<comment type="pathway">
    <text evidence="3">Lipid metabolism; peroxisomal fatty acid beta-oxidation.</text>
</comment>
<dbReference type="GO" id="GO:1904070">
    <property type="term" value="P:ascaroside biosynthetic process"/>
    <property type="evidence" value="ECO:0007669"/>
    <property type="project" value="TreeGrafter"/>
</dbReference>
<keyword evidence="8" id="KW-0276">Fatty acid metabolism</keyword>
<comment type="cofactor">
    <cofactor evidence="1">
        <name>FAD</name>
        <dbReference type="ChEBI" id="CHEBI:57692"/>
    </cofactor>
</comment>
<dbReference type="InterPro" id="IPR046373">
    <property type="entry name" value="Acyl-CoA_Oxase/DH_mid-dom_sf"/>
</dbReference>
<evidence type="ECO:0000256" key="9">
    <source>
        <dbReference type="ARBA" id="ARBA00022840"/>
    </source>
</evidence>
<evidence type="ECO:0000256" key="6">
    <source>
        <dbReference type="ARBA" id="ARBA00022741"/>
    </source>
</evidence>
<feature type="domain" description="Acyl-CoA oxidase C-terminal" evidence="16">
    <location>
        <begin position="472"/>
        <end position="614"/>
    </location>
</feature>
<gene>
    <name evidence="19" type="ORF">CAUJ_LOCUS7898</name>
</gene>
<dbReference type="AlphaFoldDB" id="A0A8S1H7S8"/>
<evidence type="ECO:0000313" key="19">
    <source>
        <dbReference type="EMBL" id="CAD6191979.1"/>
    </source>
</evidence>
<proteinExistence type="inferred from homology"/>
<evidence type="ECO:0000313" key="20">
    <source>
        <dbReference type="Proteomes" id="UP000835052"/>
    </source>
</evidence>
<dbReference type="GO" id="GO:0033540">
    <property type="term" value="P:fatty acid beta-oxidation using acyl-CoA oxidase"/>
    <property type="evidence" value="ECO:0007669"/>
    <property type="project" value="TreeGrafter"/>
</dbReference>
<dbReference type="Pfam" id="PF01756">
    <property type="entry name" value="ACOX"/>
    <property type="match status" value="1"/>
</dbReference>
<evidence type="ECO:0000256" key="5">
    <source>
        <dbReference type="ARBA" id="ARBA00022630"/>
    </source>
</evidence>
<dbReference type="GO" id="GO:0005504">
    <property type="term" value="F:fatty acid binding"/>
    <property type="evidence" value="ECO:0007669"/>
    <property type="project" value="TreeGrafter"/>
</dbReference>
<evidence type="ECO:0000256" key="3">
    <source>
        <dbReference type="ARBA" id="ARBA00004846"/>
    </source>
</evidence>
<dbReference type="Pfam" id="PF14749">
    <property type="entry name" value="Acyl-CoA_ox_N"/>
    <property type="match status" value="1"/>
</dbReference>
<name>A0A8S1H7S8_9PELO</name>
<dbReference type="InterPro" id="IPR029320">
    <property type="entry name" value="Acyl-CoA_ox_N"/>
</dbReference>
<dbReference type="Gene3D" id="2.40.110.10">
    <property type="entry name" value="Butyryl-CoA Dehydrogenase, subunit A, domain 2"/>
    <property type="match status" value="1"/>
</dbReference>
<dbReference type="PANTHER" id="PTHR10909:SF304">
    <property type="entry name" value="ACYL-COENZYME A OXIDASE ACOX-1.5-RELATED"/>
    <property type="match status" value="1"/>
</dbReference>
<dbReference type="Proteomes" id="UP000835052">
    <property type="component" value="Unassembled WGS sequence"/>
</dbReference>
<dbReference type="InterPro" id="IPR036250">
    <property type="entry name" value="AcylCo_DH-like_C"/>
</dbReference>
<keyword evidence="12" id="KW-0576">Peroxisome</keyword>
<evidence type="ECO:0000256" key="12">
    <source>
        <dbReference type="ARBA" id="ARBA00023140"/>
    </source>
</evidence>
<dbReference type="GO" id="GO:0071949">
    <property type="term" value="F:FAD binding"/>
    <property type="evidence" value="ECO:0007669"/>
    <property type="project" value="InterPro"/>
</dbReference>
<evidence type="ECO:0000256" key="11">
    <source>
        <dbReference type="ARBA" id="ARBA00023098"/>
    </source>
</evidence>
<dbReference type="InterPro" id="IPR012258">
    <property type="entry name" value="Acyl-CoA_oxidase"/>
</dbReference>
<dbReference type="FunFam" id="1.20.140.10:FF:000005">
    <property type="entry name" value="Acyl-coenzyme A oxidase"/>
    <property type="match status" value="1"/>
</dbReference>
<accession>A0A8S1H7S8</accession>
<dbReference type="SUPFAM" id="SSF56645">
    <property type="entry name" value="Acyl-CoA dehydrogenase NM domain-like"/>
    <property type="match status" value="1"/>
</dbReference>
<keyword evidence="9" id="KW-0067">ATP-binding</keyword>
<feature type="domain" description="Acyl-coenzyme A oxidase N-terminal" evidence="17">
    <location>
        <begin position="26"/>
        <end position="145"/>
    </location>
</feature>
<keyword evidence="5 13" id="KW-0285">Flavoprotein</keyword>
<dbReference type="SUPFAM" id="SSF47203">
    <property type="entry name" value="Acyl-CoA dehydrogenase C-terminal domain-like"/>
    <property type="match status" value="2"/>
</dbReference>
<dbReference type="Gene3D" id="1.20.140.10">
    <property type="entry name" value="Butyryl-CoA Dehydrogenase, subunit A, domain 3"/>
    <property type="match status" value="2"/>
</dbReference>
<comment type="similarity">
    <text evidence="4 13">Belongs to the acyl-CoA oxidase family.</text>
</comment>
<evidence type="ECO:0000259" key="16">
    <source>
        <dbReference type="Pfam" id="PF01756"/>
    </source>
</evidence>
<keyword evidence="20" id="KW-1185">Reference proteome</keyword>
<dbReference type="InterPro" id="IPR009100">
    <property type="entry name" value="AcylCoA_DH/oxidase_NM_dom_sf"/>
</dbReference>
<evidence type="ECO:0000256" key="7">
    <source>
        <dbReference type="ARBA" id="ARBA00022827"/>
    </source>
</evidence>
<sequence length="616" mass="68815">MLGRNRQMRPGDNPELTSERLKCTFDTDILAAELNGGVENLAKMREIQQEVGKRTELWDASSPTHMSRIQKIENACRKLQHLFEVVSDIAPSDFKVMFSVLRTIFGIEGFPLALHSLMFVPTIQNQADDEQQEWWLMDAAQARIIGAYAQSELGHGTNLNHIETTATFDVTQDEFVVHTPTTTALKWWPGGMGVCATHVILVANLVIDGKNHGPHSFFVPVRDVDTHQPLPGVRVGDIGSKMGMNCFDNGYLGFDQFRIPRRNMLMRHYKVSREGVYTAPSHPKVGYSTMLYVRSEIVFHQAQFMFMALMIAVRYSAIRRQGEITPGAGEVRILDYQTQQFRLFPYIARAFASLAAAEKVQHLTELGLRNVKNGGNTEVLADLHALSCGLKSVVTHTAAETIEQARMACGGHGYSDASYLPTIYTCAVGACTYEGENIVLLLQVAKYLMKGAKAAAENRPLVGKPLGKHAPMIKHFEHVARKRIALAYELLKGELARGVDKEHAFARHAVDMSKAARAHTKLFIASAFVCRAEAVADPAVRLVFDQLVELHLNYELGEMAEDVLQDGYMSSDELRRMRQNVYVSFEKIRPNAVSIVDSFDIPDRELRSVLGRRDAP</sequence>
<feature type="binding site" evidence="15">
    <location>
        <position position="190"/>
    </location>
    <ligand>
        <name>FAD</name>
        <dbReference type="ChEBI" id="CHEBI:57692"/>
    </ligand>
</feature>
<dbReference type="InterPro" id="IPR002655">
    <property type="entry name" value="Acyl-CoA_oxidase_C"/>
</dbReference>
<organism evidence="19 20">
    <name type="scientific">Caenorhabditis auriculariae</name>
    <dbReference type="NCBI Taxonomy" id="2777116"/>
    <lineage>
        <taxon>Eukaryota</taxon>
        <taxon>Metazoa</taxon>
        <taxon>Ecdysozoa</taxon>
        <taxon>Nematoda</taxon>
        <taxon>Chromadorea</taxon>
        <taxon>Rhabditida</taxon>
        <taxon>Rhabditina</taxon>
        <taxon>Rhabditomorpha</taxon>
        <taxon>Rhabditoidea</taxon>
        <taxon>Rhabditidae</taxon>
        <taxon>Peloderinae</taxon>
        <taxon>Caenorhabditis</taxon>
    </lineage>
</organism>
<dbReference type="GO" id="GO:0005524">
    <property type="term" value="F:ATP binding"/>
    <property type="evidence" value="ECO:0007669"/>
    <property type="project" value="UniProtKB-KW"/>
</dbReference>
<evidence type="ECO:0000259" key="18">
    <source>
        <dbReference type="Pfam" id="PF22924"/>
    </source>
</evidence>
<dbReference type="PIRSF" id="PIRSF000168">
    <property type="entry name" value="Acyl-CoA_oxidase"/>
    <property type="match status" value="1"/>
</dbReference>
<dbReference type="OrthoDB" id="538336at2759"/>
<dbReference type="FunFam" id="1.20.140.10:FF:000013">
    <property type="entry name" value="Acyl-coenzyme A oxidase"/>
    <property type="match status" value="1"/>
</dbReference>
<dbReference type="Gene3D" id="1.10.540.10">
    <property type="entry name" value="Acyl-CoA dehydrogenase/oxidase, N-terminal domain"/>
    <property type="match status" value="1"/>
</dbReference>
<dbReference type="InterPro" id="IPR055060">
    <property type="entry name" value="ACOX_C_alpha1"/>
</dbReference>
<evidence type="ECO:0000259" key="17">
    <source>
        <dbReference type="Pfam" id="PF14749"/>
    </source>
</evidence>
<evidence type="ECO:0000256" key="4">
    <source>
        <dbReference type="ARBA" id="ARBA00006288"/>
    </source>
</evidence>
<keyword evidence="7 13" id="KW-0274">FAD</keyword>
<reference evidence="19" key="1">
    <citation type="submission" date="2020-10" db="EMBL/GenBank/DDBJ databases">
        <authorList>
            <person name="Kikuchi T."/>
        </authorList>
    </citation>
    <scope>NUCLEOTIDE SEQUENCE</scope>
    <source>
        <strain evidence="19">NKZ352</strain>
    </source>
</reference>
<protein>
    <recommendedName>
        <fullName evidence="13">Acyl-coenzyme A oxidase</fullName>
    </recommendedName>
</protein>